<dbReference type="OrthoDB" id="2385531at2759"/>
<name>A0A9N9AVW1_9GLOM</name>
<evidence type="ECO:0000313" key="1">
    <source>
        <dbReference type="EMBL" id="CAG8545336.1"/>
    </source>
</evidence>
<gene>
    <name evidence="1" type="ORF">POCULU_LOCUS4742</name>
</gene>
<dbReference type="AlphaFoldDB" id="A0A9N9AVW1"/>
<dbReference type="EMBL" id="CAJVPJ010000640">
    <property type="protein sequence ID" value="CAG8545336.1"/>
    <property type="molecule type" value="Genomic_DNA"/>
</dbReference>
<reference evidence="1" key="1">
    <citation type="submission" date="2021-06" db="EMBL/GenBank/DDBJ databases">
        <authorList>
            <person name="Kallberg Y."/>
            <person name="Tangrot J."/>
            <person name="Rosling A."/>
        </authorList>
    </citation>
    <scope>NUCLEOTIDE SEQUENCE</scope>
    <source>
        <strain evidence="1">IA702</strain>
    </source>
</reference>
<organism evidence="1 2">
    <name type="scientific">Paraglomus occultum</name>
    <dbReference type="NCBI Taxonomy" id="144539"/>
    <lineage>
        <taxon>Eukaryota</taxon>
        <taxon>Fungi</taxon>
        <taxon>Fungi incertae sedis</taxon>
        <taxon>Mucoromycota</taxon>
        <taxon>Glomeromycotina</taxon>
        <taxon>Glomeromycetes</taxon>
        <taxon>Paraglomerales</taxon>
        <taxon>Paraglomeraceae</taxon>
        <taxon>Paraglomus</taxon>
    </lineage>
</organism>
<keyword evidence="2" id="KW-1185">Reference proteome</keyword>
<protein>
    <submittedName>
        <fullName evidence="1">4856_t:CDS:1</fullName>
    </submittedName>
</protein>
<proteinExistence type="predicted"/>
<comment type="caution">
    <text evidence="1">The sequence shown here is derived from an EMBL/GenBank/DDBJ whole genome shotgun (WGS) entry which is preliminary data.</text>
</comment>
<dbReference type="Proteomes" id="UP000789572">
    <property type="component" value="Unassembled WGS sequence"/>
</dbReference>
<accession>A0A9N9AVW1</accession>
<sequence>MFLATLYAVSINAFPHRHDDSQYGNYGFVSCESNIPRELDVSYTPNPLVSNVNATFEVAGRLLIDAPTKFFLHIIVYTDILEYHDTSDVEPARHLKAGELFNFYETFTMPTLSEHYKIQVSLDSLDTTLACANATI</sequence>
<evidence type="ECO:0000313" key="2">
    <source>
        <dbReference type="Proteomes" id="UP000789572"/>
    </source>
</evidence>